<evidence type="ECO:0000256" key="14">
    <source>
        <dbReference type="ARBA" id="ARBA00032464"/>
    </source>
</evidence>
<evidence type="ECO:0000259" key="15">
    <source>
        <dbReference type="Pfam" id="PF08450"/>
    </source>
</evidence>
<dbReference type="InterPro" id="IPR011042">
    <property type="entry name" value="6-blade_b-propeller_TolB-like"/>
</dbReference>
<organism evidence="16 17">
    <name type="scientific">Thalassorhabdus alkalitolerans</name>
    <dbReference type="NCBI Taxonomy" id="2282697"/>
    <lineage>
        <taxon>Bacteria</taxon>
        <taxon>Bacillati</taxon>
        <taxon>Bacillota</taxon>
        <taxon>Bacilli</taxon>
        <taxon>Bacillales</taxon>
        <taxon>Bacillaceae</taxon>
        <taxon>Thalassorhabdus</taxon>
    </lineage>
</organism>
<name>A0ABW0YJ51_9BACI</name>
<evidence type="ECO:0000256" key="1">
    <source>
        <dbReference type="ARBA" id="ARBA00001589"/>
    </source>
</evidence>
<proteinExistence type="inferred from homology"/>
<evidence type="ECO:0000313" key="16">
    <source>
        <dbReference type="EMBL" id="MFC5711726.1"/>
    </source>
</evidence>
<evidence type="ECO:0000313" key="17">
    <source>
        <dbReference type="Proteomes" id="UP001596142"/>
    </source>
</evidence>
<evidence type="ECO:0000256" key="5">
    <source>
        <dbReference type="ARBA" id="ARBA00001947"/>
    </source>
</evidence>
<evidence type="ECO:0000256" key="8">
    <source>
        <dbReference type="ARBA" id="ARBA00013227"/>
    </source>
</evidence>
<accession>A0ABW0YJ51</accession>
<comment type="cofactor">
    <cofactor evidence="5">
        <name>Zn(2+)</name>
        <dbReference type="ChEBI" id="CHEBI:29105"/>
    </cofactor>
</comment>
<feature type="domain" description="SMP-30/Gluconolactonase/LRE-like region" evidence="15">
    <location>
        <begin position="17"/>
        <end position="259"/>
    </location>
</feature>
<dbReference type="GO" id="GO:0016787">
    <property type="term" value="F:hydrolase activity"/>
    <property type="evidence" value="ECO:0007669"/>
    <property type="project" value="UniProtKB-KW"/>
</dbReference>
<comment type="subcellular location">
    <subcellularLocation>
        <location evidence="6">Cytoplasm</location>
    </subcellularLocation>
</comment>
<dbReference type="InterPro" id="IPR013658">
    <property type="entry name" value="SGL"/>
</dbReference>
<evidence type="ECO:0000256" key="12">
    <source>
        <dbReference type="ARBA" id="ARBA00022801"/>
    </source>
</evidence>
<dbReference type="PANTHER" id="PTHR10907">
    <property type="entry name" value="REGUCALCIN"/>
    <property type="match status" value="1"/>
</dbReference>
<evidence type="ECO:0000256" key="7">
    <source>
        <dbReference type="ARBA" id="ARBA00008853"/>
    </source>
</evidence>
<comment type="catalytic activity">
    <reaction evidence="1">
        <text>D-glucono-1,5-lactone + H2O = D-gluconate + H(+)</text>
        <dbReference type="Rhea" id="RHEA:10440"/>
        <dbReference type="ChEBI" id="CHEBI:15377"/>
        <dbReference type="ChEBI" id="CHEBI:15378"/>
        <dbReference type="ChEBI" id="CHEBI:16217"/>
        <dbReference type="ChEBI" id="CHEBI:18391"/>
        <dbReference type="EC" id="3.1.1.17"/>
    </reaction>
</comment>
<sequence>MRQREVDAQVIAHHSELGESPIWDDEKKKAYWVDITGERIHEYNPENGKVRSMKTGQMVGAVAPTSQGKLVAAMQHGFYIVDMDNHDFHFLSDPEEEKSNNRFNDGKCDTEGRFWAGTISLTREKGAAALYCLNKRRKVRKMHSPVTVSNGLAWNRDRNCMYYIDTPEQQVVVFNYEFQTGDIFTPRPVIDFTEEKGKPDGMTIDSEGKLWIAHFEGGKVSRWDPDTGEKQEEINLPVSLVTSCTFGGKDLNQLFVTTADVKLTEKEKKEQPMAGFTFVITLEHVTGLPPNRYQGA</sequence>
<keyword evidence="10" id="KW-0963">Cytoplasm</keyword>
<evidence type="ECO:0000256" key="11">
    <source>
        <dbReference type="ARBA" id="ARBA00022723"/>
    </source>
</evidence>
<protein>
    <recommendedName>
        <fullName evidence="9">Regucalcin</fullName>
        <ecNumber evidence="8">3.1.1.17</ecNumber>
    </recommendedName>
    <alternativeName>
        <fullName evidence="14">Gluconolactonase</fullName>
    </alternativeName>
</protein>
<dbReference type="SUPFAM" id="SSF63829">
    <property type="entry name" value="Calcium-dependent phosphotriesterase"/>
    <property type="match status" value="1"/>
</dbReference>
<comment type="caution">
    <text evidence="16">The sequence shown here is derived from an EMBL/GenBank/DDBJ whole genome shotgun (WGS) entry which is preliminary data.</text>
</comment>
<dbReference type="EC" id="3.1.1.17" evidence="8"/>
<dbReference type="InterPro" id="IPR005511">
    <property type="entry name" value="SMP-30"/>
</dbReference>
<dbReference type="Pfam" id="PF08450">
    <property type="entry name" value="SGL"/>
    <property type="match status" value="1"/>
</dbReference>
<evidence type="ECO:0000256" key="3">
    <source>
        <dbReference type="ARBA" id="ARBA00001936"/>
    </source>
</evidence>
<comment type="cofactor">
    <cofactor evidence="4">
        <name>Mg(2+)</name>
        <dbReference type="ChEBI" id="CHEBI:18420"/>
    </cofactor>
</comment>
<keyword evidence="11" id="KW-0479">Metal-binding</keyword>
<comment type="similarity">
    <text evidence="7">Belongs to the SMP-30/CGR1 family.</text>
</comment>
<dbReference type="Gene3D" id="2.120.10.30">
    <property type="entry name" value="TolB, C-terminal domain"/>
    <property type="match status" value="1"/>
</dbReference>
<reference evidence="17" key="1">
    <citation type="journal article" date="2019" name="Int. J. Syst. Evol. Microbiol.">
        <title>The Global Catalogue of Microorganisms (GCM) 10K type strain sequencing project: providing services to taxonomists for standard genome sequencing and annotation.</title>
        <authorList>
            <consortium name="The Broad Institute Genomics Platform"/>
            <consortium name="The Broad Institute Genome Sequencing Center for Infectious Disease"/>
            <person name="Wu L."/>
            <person name="Ma J."/>
        </authorList>
    </citation>
    <scope>NUCLEOTIDE SEQUENCE [LARGE SCALE GENOMIC DNA]</scope>
    <source>
        <strain evidence="17">CECT 7184</strain>
    </source>
</reference>
<evidence type="ECO:0000256" key="13">
    <source>
        <dbReference type="ARBA" id="ARBA00022837"/>
    </source>
</evidence>
<dbReference type="PANTHER" id="PTHR10907:SF47">
    <property type="entry name" value="REGUCALCIN"/>
    <property type="match status" value="1"/>
</dbReference>
<evidence type="ECO:0000256" key="9">
    <source>
        <dbReference type="ARBA" id="ARBA00016808"/>
    </source>
</evidence>
<evidence type="ECO:0000256" key="10">
    <source>
        <dbReference type="ARBA" id="ARBA00022490"/>
    </source>
</evidence>
<comment type="cofactor">
    <cofactor evidence="3">
        <name>Mn(2+)</name>
        <dbReference type="ChEBI" id="CHEBI:29035"/>
    </cofactor>
</comment>
<dbReference type="RefSeq" id="WP_385938392.1">
    <property type="nucleotide sequence ID" value="NZ_JBHSOZ010000003.1"/>
</dbReference>
<comment type="cofactor">
    <cofactor evidence="2">
        <name>Ca(2+)</name>
        <dbReference type="ChEBI" id="CHEBI:29108"/>
    </cofactor>
</comment>
<keyword evidence="13" id="KW-0106">Calcium</keyword>
<evidence type="ECO:0000256" key="6">
    <source>
        <dbReference type="ARBA" id="ARBA00004496"/>
    </source>
</evidence>
<dbReference type="Proteomes" id="UP001596142">
    <property type="component" value="Unassembled WGS sequence"/>
</dbReference>
<gene>
    <name evidence="16" type="ORF">ACFPU1_02920</name>
</gene>
<keyword evidence="17" id="KW-1185">Reference proteome</keyword>
<evidence type="ECO:0000256" key="2">
    <source>
        <dbReference type="ARBA" id="ARBA00001913"/>
    </source>
</evidence>
<dbReference type="PRINTS" id="PR01791">
    <property type="entry name" value="REGUCALCIN"/>
</dbReference>
<dbReference type="EMBL" id="JBHSOZ010000003">
    <property type="protein sequence ID" value="MFC5711726.1"/>
    <property type="molecule type" value="Genomic_DNA"/>
</dbReference>
<keyword evidence="12 16" id="KW-0378">Hydrolase</keyword>
<evidence type="ECO:0000256" key="4">
    <source>
        <dbReference type="ARBA" id="ARBA00001946"/>
    </source>
</evidence>
<dbReference type="InterPro" id="IPR008367">
    <property type="entry name" value="Regucalcin"/>
</dbReference>
<dbReference type="PRINTS" id="PR01790">
    <property type="entry name" value="SMP30FAMILY"/>
</dbReference>